<dbReference type="EMBL" id="CP045809">
    <property type="protein sequence ID" value="QHN35951.1"/>
    <property type="molecule type" value="Genomic_DNA"/>
</dbReference>
<dbReference type="InterPro" id="IPR052336">
    <property type="entry name" value="MlaD_Phospholipid_Transporter"/>
</dbReference>
<evidence type="ECO:0000313" key="5">
    <source>
        <dbReference type="Proteomes" id="UP001059836"/>
    </source>
</evidence>
<dbReference type="Proteomes" id="UP001059836">
    <property type="component" value="Chromosome"/>
</dbReference>
<accession>A0ABX6ILF8</accession>
<evidence type="ECO:0000259" key="3">
    <source>
        <dbReference type="Pfam" id="PF02470"/>
    </source>
</evidence>
<reference evidence="4" key="1">
    <citation type="journal article" date="2021" name="Nat. Microbiol.">
        <title>Cocultivation of an ultrasmall environmental parasitic bacterium with lytic ability against bacteria associated with wastewater foams.</title>
        <authorList>
            <person name="Batinovic S."/>
            <person name="Rose J.J.A."/>
            <person name="Ratcliffe J."/>
            <person name="Seviour R.J."/>
            <person name="Petrovski S."/>
        </authorList>
    </citation>
    <scope>NUCLEOTIDE SEQUENCE</scope>
    <source>
        <strain evidence="4">CON9</strain>
    </source>
</reference>
<dbReference type="InterPro" id="IPR003399">
    <property type="entry name" value="Mce/MlaD"/>
</dbReference>
<name>A0ABX6ILF8_9ACTN</name>
<keyword evidence="2" id="KW-0812">Transmembrane</keyword>
<keyword evidence="2" id="KW-1133">Transmembrane helix</keyword>
<feature type="domain" description="Mce/MlaD" evidence="3">
    <location>
        <begin position="67"/>
        <end position="140"/>
    </location>
</feature>
<evidence type="ECO:0000256" key="1">
    <source>
        <dbReference type="SAM" id="MobiDB-lite"/>
    </source>
</evidence>
<keyword evidence="5" id="KW-1185">Reference proteome</keyword>
<evidence type="ECO:0000256" key="2">
    <source>
        <dbReference type="SAM" id="Phobius"/>
    </source>
</evidence>
<dbReference type="PANTHER" id="PTHR33371">
    <property type="entry name" value="INTERMEMBRANE PHOSPHOLIPID TRANSPORT SYSTEM BINDING PROTEIN MLAD-RELATED"/>
    <property type="match status" value="1"/>
</dbReference>
<keyword evidence="2" id="KW-0472">Membrane</keyword>
<dbReference type="PANTHER" id="PTHR33371:SF18">
    <property type="entry name" value="MCE-FAMILY PROTEIN MCE3C"/>
    <property type="match status" value="1"/>
</dbReference>
<evidence type="ECO:0000313" key="4">
    <source>
        <dbReference type="EMBL" id="QHN35951.1"/>
    </source>
</evidence>
<organism evidence="4 5">
    <name type="scientific">Gordonia pseudamarae</name>
    <dbReference type="NCBI Taxonomy" id="2831662"/>
    <lineage>
        <taxon>Bacteria</taxon>
        <taxon>Bacillati</taxon>
        <taxon>Actinomycetota</taxon>
        <taxon>Actinomycetes</taxon>
        <taxon>Mycobacteriales</taxon>
        <taxon>Gordoniaceae</taxon>
        <taxon>Gordonia</taxon>
    </lineage>
</organism>
<proteinExistence type="predicted"/>
<protein>
    <submittedName>
        <fullName evidence="4">MCE family protein</fullName>
    </submittedName>
</protein>
<dbReference type="Pfam" id="PF02470">
    <property type="entry name" value="MlaD"/>
    <property type="match status" value="1"/>
</dbReference>
<gene>
    <name evidence="4" type="ORF">GII31_14825</name>
</gene>
<feature type="region of interest" description="Disordered" evidence="1">
    <location>
        <begin position="1"/>
        <end position="22"/>
    </location>
</feature>
<sequence>MFQRRTALARARPDSGERQWGGRMSRMRRFQERLTNNDLLAGALVVAVIAIVVAGVSYFYLAPPGRQSVTFTTRDAAAVTGGEDVRVAGISVGKVSSVELRDKDVKVTVELDDTVRVGNRTRVKVQLLTAVGGYFVALQPSGPVSQDSRTITPDRVTVPYTVADILQELPRVTDNVTGAPVDQSMVQVADGVGRNTAAFRNAMDGLQTVATIMDRQKGQVESILSMAGQYTGTFAKSRDFVMELVRKVNVALSQYYTYRYGFSEAFRQLGGVLERLGVLTQFYLNHEYEFDNGVVGLRDLAKRLETSTQSVIDRLEPMRDQLMRLVGDGKHKSSDQFVIDASAMCLPVPGRTC</sequence>
<feature type="transmembrane region" description="Helical" evidence="2">
    <location>
        <begin position="39"/>
        <end position="61"/>
    </location>
</feature>